<evidence type="ECO:0000313" key="2">
    <source>
        <dbReference type="EMBL" id="GAA1159638.1"/>
    </source>
</evidence>
<dbReference type="Gene3D" id="3.10.180.10">
    <property type="entry name" value="2,3-Dihydroxybiphenyl 1,2-Dioxygenase, domain 1"/>
    <property type="match status" value="1"/>
</dbReference>
<feature type="domain" description="VOC" evidence="1">
    <location>
        <begin position="7"/>
        <end position="143"/>
    </location>
</feature>
<protein>
    <recommendedName>
        <fullName evidence="1">VOC domain-containing protein</fullName>
    </recommendedName>
</protein>
<accession>A0ABP4F9V8</accession>
<sequence>MTVDFDELWHVGVVVGDLESAMDQLARSFGHEWSTVLEREVAVHLVGGEAGSEQSSRVRWTASRGGPPQWEVIEAESGLWSVEANPGGGLHHLAYWSDDLAGDSAELQAEGYRLEAWGDDEHGATRFIYLLGPNGLRIEIGAAETRPAWEEWTSGGDYGIRF</sequence>
<dbReference type="InterPro" id="IPR029068">
    <property type="entry name" value="Glyas_Bleomycin-R_OHBP_Dase"/>
</dbReference>
<proteinExistence type="predicted"/>
<gene>
    <name evidence="2" type="ORF">GCM10009606_42160</name>
</gene>
<keyword evidence="3" id="KW-1185">Reference proteome</keyword>
<evidence type="ECO:0000259" key="1">
    <source>
        <dbReference type="PROSITE" id="PS51819"/>
    </source>
</evidence>
<dbReference type="EMBL" id="BAAAJE010000026">
    <property type="protein sequence ID" value="GAA1159638.1"/>
    <property type="molecule type" value="Genomic_DNA"/>
</dbReference>
<dbReference type="RefSeq" id="WP_343909921.1">
    <property type="nucleotide sequence ID" value="NZ_BAAAJE010000026.1"/>
</dbReference>
<dbReference type="InterPro" id="IPR037523">
    <property type="entry name" value="VOC_core"/>
</dbReference>
<name>A0ABP4F9V8_9ACTN</name>
<dbReference type="PROSITE" id="PS51819">
    <property type="entry name" value="VOC"/>
    <property type="match status" value="1"/>
</dbReference>
<dbReference type="Pfam" id="PF13669">
    <property type="entry name" value="Glyoxalase_4"/>
    <property type="match status" value="1"/>
</dbReference>
<dbReference type="SUPFAM" id="SSF54593">
    <property type="entry name" value="Glyoxalase/Bleomycin resistance protein/Dihydroxybiphenyl dioxygenase"/>
    <property type="match status" value="1"/>
</dbReference>
<organism evidence="2 3">
    <name type="scientific">Nocardioides aquiterrae</name>
    <dbReference type="NCBI Taxonomy" id="203799"/>
    <lineage>
        <taxon>Bacteria</taxon>
        <taxon>Bacillati</taxon>
        <taxon>Actinomycetota</taxon>
        <taxon>Actinomycetes</taxon>
        <taxon>Propionibacteriales</taxon>
        <taxon>Nocardioidaceae</taxon>
        <taxon>Nocardioides</taxon>
    </lineage>
</organism>
<reference evidence="3" key="1">
    <citation type="journal article" date="2019" name="Int. J. Syst. Evol. Microbiol.">
        <title>The Global Catalogue of Microorganisms (GCM) 10K type strain sequencing project: providing services to taxonomists for standard genome sequencing and annotation.</title>
        <authorList>
            <consortium name="The Broad Institute Genomics Platform"/>
            <consortium name="The Broad Institute Genome Sequencing Center for Infectious Disease"/>
            <person name="Wu L."/>
            <person name="Ma J."/>
        </authorList>
    </citation>
    <scope>NUCLEOTIDE SEQUENCE [LARGE SCALE GENOMIC DNA]</scope>
    <source>
        <strain evidence="3">JCM 11813</strain>
    </source>
</reference>
<evidence type="ECO:0000313" key="3">
    <source>
        <dbReference type="Proteomes" id="UP001499979"/>
    </source>
</evidence>
<dbReference type="Proteomes" id="UP001499979">
    <property type="component" value="Unassembled WGS sequence"/>
</dbReference>
<comment type="caution">
    <text evidence="2">The sequence shown here is derived from an EMBL/GenBank/DDBJ whole genome shotgun (WGS) entry which is preliminary data.</text>
</comment>